<dbReference type="AlphaFoldDB" id="A0A9J6MSQ8"/>
<gene>
    <name evidence="2" type="ORF">KHB02_002350</name>
</gene>
<dbReference type="Proteomes" id="UP000677265">
    <property type="component" value="Unassembled WGS sequence"/>
</dbReference>
<dbReference type="InterPro" id="IPR036249">
    <property type="entry name" value="Thioredoxin-like_sf"/>
</dbReference>
<protein>
    <submittedName>
        <fullName evidence="2">DsbA family oxidoreductase</fullName>
    </submittedName>
</protein>
<proteinExistence type="predicted"/>
<dbReference type="Pfam" id="PF01323">
    <property type="entry name" value="DSBA"/>
    <property type="match status" value="1"/>
</dbReference>
<keyword evidence="3" id="KW-1185">Reference proteome</keyword>
<dbReference type="EMBL" id="JAGYPE020000002">
    <property type="protein sequence ID" value="MCH6264371.1"/>
    <property type="molecule type" value="Genomic_DNA"/>
</dbReference>
<dbReference type="PANTHER" id="PTHR13887:SF41">
    <property type="entry name" value="THIOREDOXIN SUPERFAMILY PROTEIN"/>
    <property type="match status" value="1"/>
</dbReference>
<comment type="caution">
    <text evidence="2">The sequence shown here is derived from an EMBL/GenBank/DDBJ whole genome shotgun (WGS) entry which is preliminary data.</text>
</comment>
<sequence length="210" mass="23566">MQKVNFPVEVVYRCFELDPTSKRDVDYNIYEALSKKYGMSVEQAKANSRNLEKMAAEVGLEFNFDTQILTNTFDAHRLVMFANKQGLMHEMTDRILRAYFTEGKHIGDHTTLVQLAEEVGLNGESVKEMLSSTDMSGEVREDEGLAAQYGIRSIPFFILNKKYSLTGAQPTETFIQALNQIKAEESAITDLGDQDGGLSCDENGCEIPKK</sequence>
<dbReference type="PANTHER" id="PTHR13887">
    <property type="entry name" value="GLUTATHIONE S-TRANSFERASE KAPPA"/>
    <property type="match status" value="1"/>
</dbReference>
<dbReference type="SUPFAM" id="SSF52833">
    <property type="entry name" value="Thioredoxin-like"/>
    <property type="match status" value="1"/>
</dbReference>
<feature type="domain" description="DSBA-like thioredoxin" evidence="1">
    <location>
        <begin position="8"/>
        <end position="178"/>
    </location>
</feature>
<dbReference type="GO" id="GO:0016491">
    <property type="term" value="F:oxidoreductase activity"/>
    <property type="evidence" value="ECO:0007669"/>
    <property type="project" value="InterPro"/>
</dbReference>
<reference evidence="2 3" key="1">
    <citation type="submission" date="2022-03" db="EMBL/GenBank/DDBJ databases">
        <title>Novel Bacillus species.</title>
        <authorList>
            <person name="Liu G."/>
        </authorList>
    </citation>
    <scope>NUCLEOTIDE SEQUENCE [LARGE SCALE GENOMIC DNA]</scope>
    <source>
        <strain evidence="2 3">FJAT-50051</strain>
    </source>
</reference>
<evidence type="ECO:0000313" key="3">
    <source>
        <dbReference type="Proteomes" id="UP000677265"/>
    </source>
</evidence>
<accession>A0A9J6MSQ8</accession>
<organism evidence="2 3">
    <name type="scientific">Neobacillus citreus</name>
    <dbReference type="NCBI Taxonomy" id="2833578"/>
    <lineage>
        <taxon>Bacteria</taxon>
        <taxon>Bacillati</taxon>
        <taxon>Bacillota</taxon>
        <taxon>Bacilli</taxon>
        <taxon>Bacillales</taxon>
        <taxon>Bacillaceae</taxon>
        <taxon>Neobacillus</taxon>
    </lineage>
</organism>
<dbReference type="Gene3D" id="3.40.30.10">
    <property type="entry name" value="Glutaredoxin"/>
    <property type="match status" value="1"/>
</dbReference>
<name>A0A9J6MSQ8_9BACI</name>
<dbReference type="CDD" id="cd03024">
    <property type="entry name" value="DsbA_FrnE"/>
    <property type="match status" value="1"/>
</dbReference>
<evidence type="ECO:0000259" key="1">
    <source>
        <dbReference type="Pfam" id="PF01323"/>
    </source>
</evidence>
<evidence type="ECO:0000313" key="2">
    <source>
        <dbReference type="EMBL" id="MCH6264371.1"/>
    </source>
</evidence>
<dbReference type="InterPro" id="IPR001853">
    <property type="entry name" value="DSBA-like_thioredoxin_dom"/>
</dbReference>